<keyword evidence="1" id="KW-0805">Transcription regulation</keyword>
<dbReference type="EMBL" id="FOGV01000005">
    <property type="protein sequence ID" value="SER76557.1"/>
    <property type="molecule type" value="Genomic_DNA"/>
</dbReference>
<proteinExistence type="predicted"/>
<dbReference type="SMART" id="SM00345">
    <property type="entry name" value="HTH_GNTR"/>
    <property type="match status" value="1"/>
</dbReference>
<dbReference type="InterPro" id="IPR000524">
    <property type="entry name" value="Tscrpt_reg_HTH_GntR"/>
</dbReference>
<dbReference type="GO" id="GO:0003677">
    <property type="term" value="F:DNA binding"/>
    <property type="evidence" value="ECO:0007669"/>
    <property type="project" value="UniProtKB-KW"/>
</dbReference>
<keyword evidence="2" id="KW-0238">DNA-binding</keyword>
<dbReference type="PROSITE" id="PS50949">
    <property type="entry name" value="HTH_GNTR"/>
    <property type="match status" value="1"/>
</dbReference>
<dbReference type="RefSeq" id="WP_093072265.1">
    <property type="nucleotide sequence ID" value="NZ_FOGV01000005.1"/>
</dbReference>
<dbReference type="PANTHER" id="PTHR38445">
    <property type="entry name" value="HTH-TYPE TRANSCRIPTIONAL REPRESSOR YTRA"/>
    <property type="match status" value="1"/>
</dbReference>
<dbReference type="PANTHER" id="PTHR38445:SF6">
    <property type="entry name" value="GNTR-FAMILY TRANSCRIPTIONAL REGULATOR"/>
    <property type="match status" value="1"/>
</dbReference>
<dbReference type="CDD" id="cd07377">
    <property type="entry name" value="WHTH_GntR"/>
    <property type="match status" value="1"/>
</dbReference>
<keyword evidence="6" id="KW-1185">Reference proteome</keyword>
<dbReference type="Gene3D" id="1.10.10.10">
    <property type="entry name" value="Winged helix-like DNA-binding domain superfamily/Winged helix DNA-binding domain"/>
    <property type="match status" value="1"/>
</dbReference>
<dbReference type="AlphaFoldDB" id="A0A1H9RV85"/>
<sequence length="127" mass="14384">MPSFHHDRPIYKQISELIYGRICRGHLPAGEKLPSVRELAVELGVNPNTVSRTYIELEREGIVLSRRGQGTFVTENEDVIDDLRTAIAKEKTAEFLTLMNDIGFTAEETVSLIQRENKEWGSVDDPN</sequence>
<dbReference type="OrthoDB" id="362473at2"/>
<organism evidence="5 6">
    <name type="scientific">Salisediminibacterium halotolerans</name>
    <dbReference type="NCBI Taxonomy" id="517425"/>
    <lineage>
        <taxon>Bacteria</taxon>
        <taxon>Bacillati</taxon>
        <taxon>Bacillota</taxon>
        <taxon>Bacilli</taxon>
        <taxon>Bacillales</taxon>
        <taxon>Bacillaceae</taxon>
        <taxon>Salisediminibacterium</taxon>
    </lineage>
</organism>
<evidence type="ECO:0000256" key="2">
    <source>
        <dbReference type="ARBA" id="ARBA00023125"/>
    </source>
</evidence>
<evidence type="ECO:0000259" key="4">
    <source>
        <dbReference type="PROSITE" id="PS50949"/>
    </source>
</evidence>
<dbReference type="InterPro" id="IPR036390">
    <property type="entry name" value="WH_DNA-bd_sf"/>
</dbReference>
<reference evidence="6" key="1">
    <citation type="submission" date="2016-10" db="EMBL/GenBank/DDBJ databases">
        <authorList>
            <person name="de Groot N.N."/>
        </authorList>
    </citation>
    <scope>NUCLEOTIDE SEQUENCE [LARGE SCALE GENOMIC DNA]</scope>
    <source>
        <strain evidence="6">10nlg</strain>
    </source>
</reference>
<dbReference type="Proteomes" id="UP000199318">
    <property type="component" value="Unassembled WGS sequence"/>
</dbReference>
<dbReference type="Pfam" id="PF00392">
    <property type="entry name" value="GntR"/>
    <property type="match status" value="1"/>
</dbReference>
<dbReference type="SUPFAM" id="SSF46785">
    <property type="entry name" value="Winged helix' DNA-binding domain"/>
    <property type="match status" value="1"/>
</dbReference>
<dbReference type="InterPro" id="IPR036388">
    <property type="entry name" value="WH-like_DNA-bd_sf"/>
</dbReference>
<dbReference type="GO" id="GO:0003700">
    <property type="term" value="F:DNA-binding transcription factor activity"/>
    <property type="evidence" value="ECO:0007669"/>
    <property type="project" value="InterPro"/>
</dbReference>
<comment type="caution">
    <text evidence="5">The sequence shown here is derived from an EMBL/GenBank/DDBJ whole genome shotgun (WGS) entry which is preliminary data.</text>
</comment>
<name>A0A1H9RV85_9BACI</name>
<keyword evidence="3" id="KW-0804">Transcription</keyword>
<evidence type="ECO:0000256" key="1">
    <source>
        <dbReference type="ARBA" id="ARBA00023015"/>
    </source>
</evidence>
<gene>
    <name evidence="5" type="ORF">SAMN05444126_105109</name>
</gene>
<protein>
    <submittedName>
        <fullName evidence="5">GntR family transcriptional regulator</fullName>
    </submittedName>
</protein>
<evidence type="ECO:0000256" key="3">
    <source>
        <dbReference type="ARBA" id="ARBA00023163"/>
    </source>
</evidence>
<feature type="domain" description="HTH gntR-type" evidence="4">
    <location>
        <begin position="8"/>
        <end position="76"/>
    </location>
</feature>
<accession>A0A1H9RV85</accession>
<evidence type="ECO:0000313" key="5">
    <source>
        <dbReference type="EMBL" id="SER76557.1"/>
    </source>
</evidence>
<evidence type="ECO:0000313" key="6">
    <source>
        <dbReference type="Proteomes" id="UP000199318"/>
    </source>
</evidence>
<dbReference type="STRING" id="1464123.SAMN05444126_105109"/>